<dbReference type="eggNOG" id="ENOG502SNJZ">
    <property type="taxonomic scope" value="Eukaryota"/>
</dbReference>
<feature type="transmembrane region" description="Helical" evidence="2">
    <location>
        <begin position="232"/>
        <end position="254"/>
    </location>
</feature>
<dbReference type="OMA" id="ACSTQWT"/>
<feature type="compositionally biased region" description="Polar residues" evidence="1">
    <location>
        <begin position="401"/>
        <end position="418"/>
    </location>
</feature>
<accession>A1CC58</accession>
<dbReference type="RefSeq" id="XP_001273541.1">
    <property type="nucleotide sequence ID" value="XM_001273540.1"/>
</dbReference>
<feature type="signal peptide" evidence="3">
    <location>
        <begin position="1"/>
        <end position="24"/>
    </location>
</feature>
<keyword evidence="3" id="KW-0732">Signal</keyword>
<dbReference type="HOGENOM" id="CLU_658853_0_0_1"/>
<organism evidence="4 5">
    <name type="scientific">Aspergillus clavatus (strain ATCC 1007 / CBS 513.65 / DSM 816 / NCTC 3887 / NRRL 1 / QM 1276 / 107)</name>
    <dbReference type="NCBI Taxonomy" id="344612"/>
    <lineage>
        <taxon>Eukaryota</taxon>
        <taxon>Fungi</taxon>
        <taxon>Dikarya</taxon>
        <taxon>Ascomycota</taxon>
        <taxon>Pezizomycotina</taxon>
        <taxon>Eurotiomycetes</taxon>
        <taxon>Eurotiomycetidae</taxon>
        <taxon>Eurotiales</taxon>
        <taxon>Aspergillaceae</taxon>
        <taxon>Aspergillus</taxon>
        <taxon>Aspergillus subgen. Fumigati</taxon>
    </lineage>
</organism>
<dbReference type="VEuPathDB" id="FungiDB:ACLA_060700"/>
<evidence type="ECO:0000313" key="4">
    <source>
        <dbReference type="EMBL" id="EAW12115.1"/>
    </source>
</evidence>
<dbReference type="GeneID" id="4706067"/>
<dbReference type="Proteomes" id="UP000006701">
    <property type="component" value="Unassembled WGS sequence"/>
</dbReference>
<keyword evidence="2" id="KW-0472">Membrane</keyword>
<feature type="compositionally biased region" description="Basic and acidic residues" evidence="1">
    <location>
        <begin position="367"/>
        <end position="376"/>
    </location>
</feature>
<dbReference type="OrthoDB" id="3795566at2759"/>
<protein>
    <submittedName>
        <fullName evidence="4">Uncharacterized protein</fullName>
    </submittedName>
</protein>
<name>A1CC58_ASPCL</name>
<feature type="compositionally biased region" description="Basic and acidic residues" evidence="1">
    <location>
        <begin position="436"/>
        <end position="447"/>
    </location>
</feature>
<dbReference type="EMBL" id="DS027050">
    <property type="protein sequence ID" value="EAW12115.1"/>
    <property type="molecule type" value="Genomic_DNA"/>
</dbReference>
<evidence type="ECO:0000256" key="1">
    <source>
        <dbReference type="SAM" id="MobiDB-lite"/>
    </source>
</evidence>
<evidence type="ECO:0000256" key="2">
    <source>
        <dbReference type="SAM" id="Phobius"/>
    </source>
</evidence>
<evidence type="ECO:0000256" key="3">
    <source>
        <dbReference type="SAM" id="SignalP"/>
    </source>
</evidence>
<gene>
    <name evidence="4" type="ORF">ACLA_060700</name>
</gene>
<sequence>MAPSRSFALAFLSLVLQCPSFAVAAPWIATKLYEASEHTYRYAYETTTETTIQEITPTAAPMPAALSTATFVTSPRYGDAVTVVQVLYPSGAGAAATYDRYGYYDTGHVTTDYYVNMVYSASGSCSTQSPFTTALPVDVPGYLRGAVPATSTTTTYSVDSSRPFQPTTYTNALAFIDPTQLPASSLSSLSDLYMPYTMRYGCYDSNYGSGSSRYGGSSDYSDRYYHDFWFDYPYAIVIIPVVAWFVLWLIIGLIENWFQFRRLMKGWQARRGFPISWCMVAPIISCLLLCFSCKGFQARSVDEAQVLKEKWNQMGFWKKIGLWLRWGFGFSYPSILGSPPDKVGRPSKRPVAATAPLLSVSPPRSVAGDDRSDLESTHQNSTVSGPEMAQAQADGQMLQVPISSTRQAQQQDLSTQQEAPDVPVATGALPSVNDPRTAESSDQSRNR</sequence>
<feature type="chain" id="PRO_5002633020" evidence="3">
    <location>
        <begin position="25"/>
        <end position="447"/>
    </location>
</feature>
<reference evidence="4 5" key="1">
    <citation type="journal article" date="2008" name="PLoS Genet.">
        <title>Genomic islands in the pathogenic filamentous fungus Aspergillus fumigatus.</title>
        <authorList>
            <person name="Fedorova N.D."/>
            <person name="Khaldi N."/>
            <person name="Joardar V.S."/>
            <person name="Maiti R."/>
            <person name="Amedeo P."/>
            <person name="Anderson M.J."/>
            <person name="Crabtree J."/>
            <person name="Silva J.C."/>
            <person name="Badger J.H."/>
            <person name="Albarraq A."/>
            <person name="Angiuoli S."/>
            <person name="Bussey H."/>
            <person name="Bowyer P."/>
            <person name="Cotty P.J."/>
            <person name="Dyer P.S."/>
            <person name="Egan A."/>
            <person name="Galens K."/>
            <person name="Fraser-Liggett C.M."/>
            <person name="Haas B.J."/>
            <person name="Inman J.M."/>
            <person name="Kent R."/>
            <person name="Lemieux S."/>
            <person name="Malavazi I."/>
            <person name="Orvis J."/>
            <person name="Roemer T."/>
            <person name="Ronning C.M."/>
            <person name="Sundaram J.P."/>
            <person name="Sutton G."/>
            <person name="Turner G."/>
            <person name="Venter J.C."/>
            <person name="White O.R."/>
            <person name="Whitty B.R."/>
            <person name="Youngman P."/>
            <person name="Wolfe K.H."/>
            <person name="Goldman G.H."/>
            <person name="Wortman J.R."/>
            <person name="Jiang B."/>
            <person name="Denning D.W."/>
            <person name="Nierman W.C."/>
        </authorList>
    </citation>
    <scope>NUCLEOTIDE SEQUENCE [LARGE SCALE GENOMIC DNA]</scope>
    <source>
        <strain evidence="5">ATCC 1007 / CBS 513.65 / DSM 816 / NCTC 3887 / NRRL 1</strain>
    </source>
</reference>
<keyword evidence="2" id="KW-1133">Transmembrane helix</keyword>
<proteinExistence type="predicted"/>
<feature type="region of interest" description="Disordered" evidence="1">
    <location>
        <begin position="341"/>
        <end position="447"/>
    </location>
</feature>
<dbReference type="STRING" id="344612.A1CC58"/>
<feature type="transmembrane region" description="Helical" evidence="2">
    <location>
        <begin position="275"/>
        <end position="297"/>
    </location>
</feature>
<evidence type="ECO:0000313" key="5">
    <source>
        <dbReference type="Proteomes" id="UP000006701"/>
    </source>
</evidence>
<keyword evidence="2" id="KW-0812">Transmembrane</keyword>
<keyword evidence="5" id="KW-1185">Reference proteome</keyword>
<dbReference type="KEGG" id="act:ACLA_060700"/>
<dbReference type="AlphaFoldDB" id="A1CC58"/>